<dbReference type="Pfam" id="PF00067">
    <property type="entry name" value="p450"/>
    <property type="match status" value="1"/>
</dbReference>
<dbReference type="InterPro" id="IPR023333">
    <property type="entry name" value="Proteasome_suB-type"/>
</dbReference>
<keyword evidence="14 24" id="KW-0479">Metal-binding</keyword>
<comment type="caution">
    <text evidence="25">The sequence shown here is derived from an EMBL/GenBank/DDBJ whole genome shotgun (WGS) entry which is preliminary data.</text>
</comment>
<gene>
    <name evidence="25" type="ORF">LWI29_035470</name>
</gene>
<keyword evidence="12" id="KW-0812">Transmembrane</keyword>
<protein>
    <recommendedName>
        <fullName evidence="8">proteasome endopeptidase complex</fullName>
        <ecNumber evidence="8">3.4.25.1</ecNumber>
    </recommendedName>
    <alternativeName>
        <fullName evidence="23">Proteasome subunit beta type-2</fullName>
    </alternativeName>
</protein>
<dbReference type="InterPro" id="IPR017972">
    <property type="entry name" value="Cyt_P450_CS"/>
</dbReference>
<name>A0AA39RK16_ACESA</name>
<proteinExistence type="inferred from homology"/>
<evidence type="ECO:0000256" key="9">
    <source>
        <dbReference type="ARBA" id="ARBA00022490"/>
    </source>
</evidence>
<evidence type="ECO:0000256" key="7">
    <source>
        <dbReference type="ARBA" id="ARBA00011517"/>
    </source>
</evidence>
<comment type="subcellular location">
    <subcellularLocation>
        <location evidence="5">Membrane</location>
        <topology evidence="5">Single-pass membrane protein</topology>
    </subcellularLocation>
    <subcellularLocation>
        <location evidence="4">Nucleus</location>
    </subcellularLocation>
</comment>
<evidence type="ECO:0000256" key="6">
    <source>
        <dbReference type="ARBA" id="ARBA00010617"/>
    </source>
</evidence>
<dbReference type="InterPro" id="IPR001128">
    <property type="entry name" value="Cyt_P450"/>
</dbReference>
<evidence type="ECO:0000256" key="19">
    <source>
        <dbReference type="ARBA" id="ARBA00023004"/>
    </source>
</evidence>
<dbReference type="Proteomes" id="UP001168877">
    <property type="component" value="Unassembled WGS sequence"/>
</dbReference>
<dbReference type="InterPro" id="IPR036396">
    <property type="entry name" value="Cyt_P450_sf"/>
</dbReference>
<keyword evidence="11" id="KW-0645">Protease</keyword>
<dbReference type="PROSITE" id="PS00854">
    <property type="entry name" value="PROTEASOME_BETA_1"/>
    <property type="match status" value="1"/>
</dbReference>
<dbReference type="FunFam" id="3.60.20.10:FF:000005">
    <property type="entry name" value="Proteasome subunit beta type-2"/>
    <property type="match status" value="1"/>
</dbReference>
<dbReference type="Gene3D" id="3.60.20.10">
    <property type="entry name" value="Glutamine Phosphoribosylpyrophosphate, subunit 1, domain 1"/>
    <property type="match status" value="1"/>
</dbReference>
<dbReference type="GO" id="GO:0005839">
    <property type="term" value="C:proteasome core complex"/>
    <property type="evidence" value="ECO:0007669"/>
    <property type="project" value="InterPro"/>
</dbReference>
<evidence type="ECO:0000256" key="23">
    <source>
        <dbReference type="ARBA" id="ARBA00075921"/>
    </source>
</evidence>
<evidence type="ECO:0000256" key="8">
    <source>
        <dbReference type="ARBA" id="ARBA00012039"/>
    </source>
</evidence>
<comment type="catalytic activity">
    <reaction evidence="1">
        <text>Cleavage of peptide bonds with very broad specificity.</text>
        <dbReference type="EC" id="3.4.25.1"/>
    </reaction>
</comment>
<organism evidence="25 26">
    <name type="scientific">Acer saccharum</name>
    <name type="common">Sugar maple</name>
    <dbReference type="NCBI Taxonomy" id="4024"/>
    <lineage>
        <taxon>Eukaryota</taxon>
        <taxon>Viridiplantae</taxon>
        <taxon>Streptophyta</taxon>
        <taxon>Embryophyta</taxon>
        <taxon>Tracheophyta</taxon>
        <taxon>Spermatophyta</taxon>
        <taxon>Magnoliopsida</taxon>
        <taxon>eudicotyledons</taxon>
        <taxon>Gunneridae</taxon>
        <taxon>Pentapetalae</taxon>
        <taxon>rosids</taxon>
        <taxon>malvids</taxon>
        <taxon>Sapindales</taxon>
        <taxon>Sapindaceae</taxon>
        <taxon>Hippocastanoideae</taxon>
        <taxon>Acereae</taxon>
        <taxon>Acer</taxon>
    </lineage>
</organism>
<dbReference type="GO" id="GO:0020037">
    <property type="term" value="F:heme binding"/>
    <property type="evidence" value="ECO:0007669"/>
    <property type="project" value="InterPro"/>
</dbReference>
<evidence type="ECO:0000256" key="14">
    <source>
        <dbReference type="ARBA" id="ARBA00022723"/>
    </source>
</evidence>
<keyword evidence="15" id="KW-0378">Hydrolase</keyword>
<dbReference type="Pfam" id="PF00227">
    <property type="entry name" value="Proteasome"/>
    <property type="match status" value="1"/>
</dbReference>
<evidence type="ECO:0000256" key="20">
    <source>
        <dbReference type="ARBA" id="ARBA00023033"/>
    </source>
</evidence>
<dbReference type="InterPro" id="IPR016050">
    <property type="entry name" value="Proteasome_bsu_CS"/>
</dbReference>
<feature type="binding site" description="axial binding residue" evidence="24">
    <location>
        <position position="470"/>
    </location>
    <ligand>
        <name>heme</name>
        <dbReference type="ChEBI" id="CHEBI:30413"/>
    </ligand>
    <ligandPart>
        <name>Fe</name>
        <dbReference type="ChEBI" id="CHEBI:18248"/>
    </ligandPart>
</feature>
<keyword evidence="19 24" id="KW-0408">Iron</keyword>
<dbReference type="GO" id="GO:0006629">
    <property type="term" value="P:lipid metabolic process"/>
    <property type="evidence" value="ECO:0007669"/>
    <property type="project" value="UniProtKB-ARBA"/>
</dbReference>
<evidence type="ECO:0000313" key="25">
    <source>
        <dbReference type="EMBL" id="KAK0575209.1"/>
    </source>
</evidence>
<dbReference type="CDD" id="cd11064">
    <property type="entry name" value="CYP86A"/>
    <property type="match status" value="1"/>
</dbReference>
<sequence length="824" mass="92874">MATKTGKLMLSAIDWLCANICFWDIASALLGLLIFSCIHQKLTNKGPMMWPVLGNLPALILHINDMYSWVTEVLIEAGKTFHYRGVWMGRAYGVFTADPSNIEYIMKTNFKNFPKGSYFRERFHDLLGDGILNADGETWKEERRMAKVQMHSSRFLEYSIKTMQDLVHHKLLKLTEKLVKSGDSFDLQELLLRFTFDNICTAALGVDPGCLSLDLPEVPFSKAFEEATELSLCRFLMPPFVWKPLKFFGLGYEKRLKKALEIVHDFADKTVADRRKKLNSFGTLNDQSDLLSRLMETEYTNRHIPDKFFRDFCLSFSLAGRDTTSVALSWFFWLLYKNPEVETRVLREINEISSGHQRTKNQNNQAVLFTVEELKKMVYLQAALSESLRLYPSVPIEMKEVLEDDVLPDGNIVRKGARVLYCIFSMARIESIWGKDCLEFKPERWINKDGEFVSENQFKYPVFNAGPRLCIGKKFAYMQMKMVAASILMKYSVKVVEGHDVVPKVTTTLYMKNGLMVTLKPSSLREIHHTDFSPIVASSSSLVRFCVKFKMSKAAVLELPPSGGFSFDLCRRNDMLSKKGHKSPSYFKTGTTIVGLIFQDGVILGADTRATAGPIVCDKNCEKIHYMAPNIYCCGAGTAADTESVTDMVSSQLQLHRYHTSRESRVVTALTLLKSHLFKYQGHVQAALVLGGVDATGPHLHTIYPHGSTDTLPFATMGSGSLAAMAVFESKYREGLTKDEGINLVCEAICSGIFNDLGSGSNVDVCVITKGHKEYLRNHQLPNPRTYVSSKGYPFPKKTEVLLTKITPLKEQVEVIEGGDAMEE</sequence>
<evidence type="ECO:0000256" key="1">
    <source>
        <dbReference type="ARBA" id="ARBA00001198"/>
    </source>
</evidence>
<dbReference type="PRINTS" id="PR00385">
    <property type="entry name" value="P450"/>
</dbReference>
<evidence type="ECO:0000256" key="15">
    <source>
        <dbReference type="ARBA" id="ARBA00022801"/>
    </source>
</evidence>
<comment type="subunit">
    <text evidence="7">Component of the 20S core complex of the 26S proteasome. The 26S proteasome is composed of a core protease (CP), known as the 20S proteasome, capped at one or both ends by the 19S regulatory particle (RP/PA700). The 20S proteasome core is composed of 28 subunits that are arranged in four stacked rings, resulting in a barrel-shaped structure. The two end rings are each formed by seven alpha subunits, and the two central rings are each formed by seven beta subunits. The catalytic chamber with the active sites is on the inside of the barrel.</text>
</comment>
<evidence type="ECO:0000256" key="22">
    <source>
        <dbReference type="ARBA" id="ARBA00023242"/>
    </source>
</evidence>
<dbReference type="GO" id="GO:0005506">
    <property type="term" value="F:iron ion binding"/>
    <property type="evidence" value="ECO:0007669"/>
    <property type="project" value="InterPro"/>
</dbReference>
<dbReference type="InterPro" id="IPR001353">
    <property type="entry name" value="Proteasome_sua/b"/>
</dbReference>
<dbReference type="InterPro" id="IPR029055">
    <property type="entry name" value="Ntn_hydrolases_N"/>
</dbReference>
<evidence type="ECO:0000256" key="3">
    <source>
        <dbReference type="ARBA" id="ARBA00002000"/>
    </source>
</evidence>
<evidence type="ECO:0000256" key="11">
    <source>
        <dbReference type="ARBA" id="ARBA00022670"/>
    </source>
</evidence>
<dbReference type="InterPro" id="IPR002401">
    <property type="entry name" value="Cyt_P450_E_grp-I"/>
</dbReference>
<keyword evidence="18" id="KW-0560">Oxidoreductase</keyword>
<keyword evidence="16" id="KW-0647">Proteasome</keyword>
<dbReference type="GO" id="GO:0016020">
    <property type="term" value="C:membrane"/>
    <property type="evidence" value="ECO:0007669"/>
    <property type="project" value="UniProtKB-SubCell"/>
</dbReference>
<dbReference type="AlphaFoldDB" id="A0AA39RK16"/>
<keyword evidence="10 24" id="KW-0349">Heme</keyword>
<dbReference type="PROSITE" id="PS00086">
    <property type="entry name" value="CYTOCHROME_P450"/>
    <property type="match status" value="1"/>
</dbReference>
<evidence type="ECO:0000256" key="18">
    <source>
        <dbReference type="ARBA" id="ARBA00023002"/>
    </source>
</evidence>
<keyword evidence="22" id="KW-0539">Nucleus</keyword>
<evidence type="ECO:0000256" key="16">
    <source>
        <dbReference type="ARBA" id="ARBA00022942"/>
    </source>
</evidence>
<evidence type="ECO:0000256" key="21">
    <source>
        <dbReference type="ARBA" id="ARBA00023136"/>
    </source>
</evidence>
<dbReference type="Gene3D" id="1.10.630.10">
    <property type="entry name" value="Cytochrome P450"/>
    <property type="match status" value="1"/>
</dbReference>
<keyword evidence="21" id="KW-0472">Membrane</keyword>
<evidence type="ECO:0000256" key="5">
    <source>
        <dbReference type="ARBA" id="ARBA00004167"/>
    </source>
</evidence>
<dbReference type="SUPFAM" id="SSF48264">
    <property type="entry name" value="Cytochrome P450"/>
    <property type="match status" value="1"/>
</dbReference>
<dbReference type="SUPFAM" id="SSF56235">
    <property type="entry name" value="N-terminal nucleophile aminohydrolases (Ntn hydrolases)"/>
    <property type="match status" value="1"/>
</dbReference>
<dbReference type="PROSITE" id="PS51476">
    <property type="entry name" value="PROTEASOME_BETA_2"/>
    <property type="match status" value="1"/>
</dbReference>
<dbReference type="FunFam" id="1.10.630.10:FF:000044">
    <property type="entry name" value="Cytochrome P450"/>
    <property type="match status" value="1"/>
</dbReference>
<dbReference type="GO" id="GO:0005634">
    <property type="term" value="C:nucleus"/>
    <property type="evidence" value="ECO:0007669"/>
    <property type="project" value="UniProtKB-SubCell"/>
</dbReference>
<evidence type="ECO:0000256" key="2">
    <source>
        <dbReference type="ARBA" id="ARBA00001971"/>
    </source>
</evidence>
<dbReference type="EMBL" id="JAUESC010000387">
    <property type="protein sequence ID" value="KAK0575209.1"/>
    <property type="molecule type" value="Genomic_DNA"/>
</dbReference>
<dbReference type="PRINTS" id="PR00463">
    <property type="entry name" value="EP450I"/>
</dbReference>
<comment type="function">
    <text evidence="3">The proteasome is a multicatalytic proteinase complex which is characterized by its ability to cleave peptides with Arg, Phe, Tyr, Leu, and Glu adjacent to the leaving group at neutral or slightly basic pH. The proteasome has an ATP-dependent proteolytic activity.</text>
</comment>
<evidence type="ECO:0000313" key="26">
    <source>
        <dbReference type="Proteomes" id="UP001168877"/>
    </source>
</evidence>
<dbReference type="GO" id="GO:0016705">
    <property type="term" value="F:oxidoreductase activity, acting on paired donors, with incorporation or reduction of molecular oxygen"/>
    <property type="evidence" value="ECO:0007669"/>
    <property type="project" value="InterPro"/>
</dbReference>
<keyword evidence="9" id="KW-0963">Cytoplasm</keyword>
<accession>A0AA39RK16</accession>
<dbReference type="EC" id="3.4.25.1" evidence="8"/>
<evidence type="ECO:0000256" key="10">
    <source>
        <dbReference type="ARBA" id="ARBA00022617"/>
    </source>
</evidence>
<dbReference type="GO" id="GO:0004497">
    <property type="term" value="F:monooxygenase activity"/>
    <property type="evidence" value="ECO:0007669"/>
    <property type="project" value="UniProtKB-KW"/>
</dbReference>
<evidence type="ECO:0000256" key="12">
    <source>
        <dbReference type="ARBA" id="ARBA00022692"/>
    </source>
</evidence>
<dbReference type="GO" id="GO:0004298">
    <property type="term" value="F:threonine-type endopeptidase activity"/>
    <property type="evidence" value="ECO:0007669"/>
    <property type="project" value="UniProtKB-KW"/>
</dbReference>
<dbReference type="PANTHER" id="PTHR24296">
    <property type="entry name" value="CYTOCHROME P450"/>
    <property type="match status" value="1"/>
</dbReference>
<keyword evidence="26" id="KW-1185">Reference proteome</keyword>
<evidence type="ECO:0000256" key="17">
    <source>
        <dbReference type="ARBA" id="ARBA00022989"/>
    </source>
</evidence>
<dbReference type="GO" id="GO:0051603">
    <property type="term" value="P:proteolysis involved in protein catabolic process"/>
    <property type="evidence" value="ECO:0007669"/>
    <property type="project" value="InterPro"/>
</dbReference>
<comment type="cofactor">
    <cofactor evidence="2 24">
        <name>heme</name>
        <dbReference type="ChEBI" id="CHEBI:30413"/>
    </cofactor>
</comment>
<reference evidence="25" key="2">
    <citation type="submission" date="2023-06" db="EMBL/GenBank/DDBJ databases">
        <authorList>
            <person name="Swenson N.G."/>
            <person name="Wegrzyn J.L."/>
            <person name="Mcevoy S.L."/>
        </authorList>
    </citation>
    <scope>NUCLEOTIDE SEQUENCE</scope>
    <source>
        <strain evidence="25">NS2018</strain>
        <tissue evidence="25">Leaf</tissue>
    </source>
</reference>
<comment type="similarity">
    <text evidence="6">Belongs to the cytochrome P450 family.</text>
</comment>
<dbReference type="CDD" id="cd03763">
    <property type="entry name" value="proteasome_beta_type_7"/>
    <property type="match status" value="1"/>
</dbReference>
<evidence type="ECO:0000256" key="13">
    <source>
        <dbReference type="ARBA" id="ARBA00022698"/>
    </source>
</evidence>
<keyword evidence="13" id="KW-0888">Threonine protease</keyword>
<reference evidence="25" key="1">
    <citation type="journal article" date="2022" name="Plant J.">
        <title>Strategies of tolerance reflected in two North American maple genomes.</title>
        <authorList>
            <person name="McEvoy S.L."/>
            <person name="Sezen U.U."/>
            <person name="Trouern-Trend A."/>
            <person name="McMahon S.M."/>
            <person name="Schaberg P.G."/>
            <person name="Yang J."/>
            <person name="Wegrzyn J.L."/>
            <person name="Swenson N.G."/>
        </authorList>
    </citation>
    <scope>NUCLEOTIDE SEQUENCE</scope>
    <source>
        <strain evidence="25">NS2018</strain>
    </source>
</reference>
<keyword evidence="20" id="KW-0503">Monooxygenase</keyword>
<evidence type="ECO:0000256" key="4">
    <source>
        <dbReference type="ARBA" id="ARBA00004123"/>
    </source>
</evidence>
<keyword evidence="17" id="KW-1133">Transmembrane helix</keyword>
<evidence type="ECO:0000256" key="24">
    <source>
        <dbReference type="PIRSR" id="PIRSR602401-1"/>
    </source>
</evidence>